<keyword evidence="1" id="KW-0472">Membrane</keyword>
<evidence type="ECO:0000313" key="2">
    <source>
        <dbReference type="EMBL" id="CAE0303801.1"/>
    </source>
</evidence>
<accession>A0A7S3HTN5</accession>
<gene>
    <name evidence="2" type="ORF">SELO1098_LOCUS32659</name>
</gene>
<feature type="transmembrane region" description="Helical" evidence="1">
    <location>
        <begin position="125"/>
        <end position="149"/>
    </location>
</feature>
<protein>
    <recommendedName>
        <fullName evidence="3">Tail-anchored protein insertion receptor WRB</fullName>
    </recommendedName>
</protein>
<feature type="transmembrane region" description="Helical" evidence="1">
    <location>
        <begin position="15"/>
        <end position="33"/>
    </location>
</feature>
<feature type="transmembrane region" description="Helical" evidence="1">
    <location>
        <begin position="100"/>
        <end position="119"/>
    </location>
</feature>
<reference evidence="2" key="1">
    <citation type="submission" date="2021-01" db="EMBL/GenBank/DDBJ databases">
        <authorList>
            <person name="Corre E."/>
            <person name="Pelletier E."/>
            <person name="Niang G."/>
            <person name="Scheremetjew M."/>
            <person name="Finn R."/>
            <person name="Kale V."/>
            <person name="Holt S."/>
            <person name="Cochrane G."/>
            <person name="Meng A."/>
            <person name="Brown T."/>
            <person name="Cohen L."/>
        </authorList>
    </citation>
    <scope>NUCLEOTIDE SEQUENCE</scope>
    <source>
        <strain evidence="2">CCAP 955/1</strain>
    </source>
</reference>
<keyword evidence="1" id="KW-1133">Transmembrane helix</keyword>
<name>A0A7S3HTN5_9STRA</name>
<evidence type="ECO:0000256" key="1">
    <source>
        <dbReference type="SAM" id="Phobius"/>
    </source>
</evidence>
<keyword evidence="1" id="KW-0812">Transmembrane</keyword>
<proteinExistence type="predicted"/>
<evidence type="ECO:0008006" key="3">
    <source>
        <dbReference type="Google" id="ProtNLM"/>
    </source>
</evidence>
<sequence>MKVVPVDIELFVQCALAAFAFEVLRMIIAYVLARPSSKVIQLESDKYDAMAELGKIRSVQLELVKHSKLTRKVIAIEKDIEKLQAQYFPRLLKVRKVFRVLRFVTYIALGVYFGARPVLQINPLILWPLSWFTSLEVISIYPWFVLFVMGGMIRHILRSVLPIVFSSTSFP</sequence>
<organism evidence="2">
    <name type="scientific">Spumella elongata</name>
    <dbReference type="NCBI Taxonomy" id="89044"/>
    <lineage>
        <taxon>Eukaryota</taxon>
        <taxon>Sar</taxon>
        <taxon>Stramenopiles</taxon>
        <taxon>Ochrophyta</taxon>
        <taxon>Chrysophyceae</taxon>
        <taxon>Chromulinales</taxon>
        <taxon>Chromulinaceae</taxon>
        <taxon>Spumella</taxon>
    </lineage>
</organism>
<dbReference type="EMBL" id="HBIC01063695">
    <property type="protein sequence ID" value="CAE0303801.1"/>
    <property type="molecule type" value="Transcribed_RNA"/>
</dbReference>
<dbReference type="AlphaFoldDB" id="A0A7S3HTN5"/>